<dbReference type="PANTHER" id="PTHR32212:SF461">
    <property type="entry name" value="F-BOX DOMAIN-CONTAINING PROTEIN"/>
    <property type="match status" value="1"/>
</dbReference>
<reference evidence="2" key="3">
    <citation type="submission" date="2015-04" db="UniProtKB">
        <authorList>
            <consortium name="EnsemblPlants"/>
        </authorList>
    </citation>
    <scope>IDENTIFICATION</scope>
</reference>
<organism evidence="2 3">
    <name type="scientific">Leersia perrieri</name>
    <dbReference type="NCBI Taxonomy" id="77586"/>
    <lineage>
        <taxon>Eukaryota</taxon>
        <taxon>Viridiplantae</taxon>
        <taxon>Streptophyta</taxon>
        <taxon>Embryophyta</taxon>
        <taxon>Tracheophyta</taxon>
        <taxon>Spermatophyta</taxon>
        <taxon>Magnoliopsida</taxon>
        <taxon>Liliopsida</taxon>
        <taxon>Poales</taxon>
        <taxon>Poaceae</taxon>
        <taxon>BOP clade</taxon>
        <taxon>Oryzoideae</taxon>
        <taxon>Oryzeae</taxon>
        <taxon>Oryzinae</taxon>
        <taxon>Leersia</taxon>
    </lineage>
</organism>
<dbReference type="STRING" id="77586.A0A0D9WWY2"/>
<dbReference type="InterPro" id="IPR036047">
    <property type="entry name" value="F-box-like_dom_sf"/>
</dbReference>
<accession>A0A0D9WWY2</accession>
<dbReference type="eggNOG" id="ENOG502QWF7">
    <property type="taxonomic scope" value="Eukaryota"/>
</dbReference>
<dbReference type="HOGENOM" id="CLU_1246954_0_0_1"/>
<sequence>MPLKRKPMTMIPTTYPSMDGDATCNDLISSLPDHVIHEILLRLSSTDVVTQTCHLSCCWKYVWSHIPEVKFPFPIDLAHVRSALGAYATPVLCQLHIVTIDAAPETTCKDLSSSLPDHVLHEILPCLSSTDAAAQTSLPSCRWRKSYLPERKVLYGEEEGMESAITDKTTYVELPCFDKASNIYLCLCVIHLRLLRLGVFAQLIRSQLHHLWFCDDCNLGNF</sequence>
<dbReference type="PANTHER" id="PTHR32212">
    <property type="entry name" value="CYCLIN-LIKE F-BOX"/>
    <property type="match status" value="1"/>
</dbReference>
<dbReference type="Pfam" id="PF00646">
    <property type="entry name" value="F-box"/>
    <property type="match status" value="1"/>
</dbReference>
<protein>
    <recommendedName>
        <fullName evidence="1">F-box domain-containing protein</fullName>
    </recommendedName>
</protein>
<reference evidence="3" key="2">
    <citation type="submission" date="2013-12" db="EMBL/GenBank/DDBJ databases">
        <authorList>
            <person name="Yu Y."/>
            <person name="Lee S."/>
            <person name="de Baynast K."/>
            <person name="Wissotski M."/>
            <person name="Liu L."/>
            <person name="Talag J."/>
            <person name="Goicoechea J."/>
            <person name="Angelova A."/>
            <person name="Jetty R."/>
            <person name="Kudrna D."/>
            <person name="Golser W."/>
            <person name="Rivera L."/>
            <person name="Zhang J."/>
            <person name="Wing R."/>
        </authorList>
    </citation>
    <scope>NUCLEOTIDE SEQUENCE</scope>
</reference>
<evidence type="ECO:0000313" key="2">
    <source>
        <dbReference type="EnsemblPlants" id="LPERR07G06610.1"/>
    </source>
</evidence>
<dbReference type="SUPFAM" id="SSF81383">
    <property type="entry name" value="F-box domain"/>
    <property type="match status" value="1"/>
</dbReference>
<keyword evidence="3" id="KW-1185">Reference proteome</keyword>
<dbReference type="InterPro" id="IPR001810">
    <property type="entry name" value="F-box_dom"/>
</dbReference>
<evidence type="ECO:0000313" key="3">
    <source>
        <dbReference type="Proteomes" id="UP000032180"/>
    </source>
</evidence>
<dbReference type="AlphaFoldDB" id="A0A0D9WWY2"/>
<dbReference type="Gramene" id="LPERR07G06610.1">
    <property type="protein sequence ID" value="LPERR07G06610.1"/>
    <property type="gene ID" value="LPERR07G06610"/>
</dbReference>
<reference evidence="2 3" key="1">
    <citation type="submission" date="2012-08" db="EMBL/GenBank/DDBJ databases">
        <title>Oryza genome evolution.</title>
        <authorList>
            <person name="Wing R.A."/>
        </authorList>
    </citation>
    <scope>NUCLEOTIDE SEQUENCE</scope>
</reference>
<feature type="domain" description="F-box" evidence="1">
    <location>
        <begin position="28"/>
        <end position="64"/>
    </location>
</feature>
<evidence type="ECO:0000259" key="1">
    <source>
        <dbReference type="Pfam" id="PF00646"/>
    </source>
</evidence>
<name>A0A0D9WWY2_9ORYZ</name>
<dbReference type="Proteomes" id="UP000032180">
    <property type="component" value="Chromosome 7"/>
</dbReference>
<dbReference type="EnsemblPlants" id="LPERR07G06610.1">
    <property type="protein sequence ID" value="LPERR07G06610.1"/>
    <property type="gene ID" value="LPERR07G06610"/>
</dbReference>
<proteinExistence type="predicted"/>